<evidence type="ECO:0000256" key="2">
    <source>
        <dbReference type="ARBA" id="ARBA00009045"/>
    </source>
</evidence>
<gene>
    <name evidence="10" type="ORF">HCEG_08015</name>
</gene>
<keyword evidence="6 8" id="KW-0472">Membrane</keyword>
<dbReference type="PANTHER" id="PTHR43731">
    <property type="entry name" value="RHOMBOID PROTEASE"/>
    <property type="match status" value="1"/>
</dbReference>
<feature type="transmembrane region" description="Helical" evidence="8">
    <location>
        <begin position="468"/>
        <end position="486"/>
    </location>
</feature>
<dbReference type="InterPro" id="IPR050925">
    <property type="entry name" value="Rhomboid_protease_S54"/>
</dbReference>
<dbReference type="Proteomes" id="UP000008142">
    <property type="component" value="Unassembled WGS sequence"/>
</dbReference>
<dbReference type="OMA" id="PAWRMLN"/>
<dbReference type="OrthoDB" id="10260614at2759"/>
<comment type="similarity">
    <text evidence="2">Belongs to the peptidase S54 family.</text>
</comment>
<evidence type="ECO:0000256" key="8">
    <source>
        <dbReference type="SAM" id="Phobius"/>
    </source>
</evidence>
<feature type="region of interest" description="Disordered" evidence="7">
    <location>
        <begin position="153"/>
        <end position="179"/>
    </location>
</feature>
<evidence type="ECO:0000256" key="5">
    <source>
        <dbReference type="ARBA" id="ARBA00022989"/>
    </source>
</evidence>
<dbReference type="InterPro" id="IPR022764">
    <property type="entry name" value="Peptidase_S54_rhomboid_dom"/>
</dbReference>
<dbReference type="AlphaFoldDB" id="F0USC3"/>
<dbReference type="GO" id="GO:0006465">
    <property type="term" value="P:signal peptide processing"/>
    <property type="evidence" value="ECO:0007669"/>
    <property type="project" value="TreeGrafter"/>
</dbReference>
<dbReference type="STRING" id="544711.F0USC3"/>
<feature type="transmembrane region" description="Helical" evidence="8">
    <location>
        <begin position="585"/>
        <end position="605"/>
    </location>
</feature>
<accession>F0USC3</accession>
<name>F0USC3_AJEC8</name>
<feature type="transmembrane region" description="Helical" evidence="8">
    <location>
        <begin position="439"/>
        <end position="456"/>
    </location>
</feature>
<dbReference type="Pfam" id="PF01694">
    <property type="entry name" value="Rhomboid"/>
    <property type="match status" value="1"/>
</dbReference>
<evidence type="ECO:0000256" key="6">
    <source>
        <dbReference type="ARBA" id="ARBA00023136"/>
    </source>
</evidence>
<feature type="transmembrane region" description="Helical" evidence="8">
    <location>
        <begin position="401"/>
        <end position="419"/>
    </location>
</feature>
<protein>
    <submittedName>
        <fullName evidence="10">Rhomboid family protein</fullName>
    </submittedName>
</protein>
<evidence type="ECO:0000256" key="7">
    <source>
        <dbReference type="SAM" id="MobiDB-lite"/>
    </source>
</evidence>
<feature type="transmembrane region" description="Helical" evidence="8">
    <location>
        <begin position="617"/>
        <end position="635"/>
    </location>
</feature>
<keyword evidence="5 8" id="KW-1133">Transmembrane helix</keyword>
<dbReference type="HOGENOM" id="CLU_026938_0_0_1"/>
<dbReference type="GO" id="GO:0016020">
    <property type="term" value="C:membrane"/>
    <property type="evidence" value="ECO:0007669"/>
    <property type="project" value="UniProtKB-SubCell"/>
</dbReference>
<dbReference type="SUPFAM" id="SSF144091">
    <property type="entry name" value="Rhomboid-like"/>
    <property type="match status" value="1"/>
</dbReference>
<evidence type="ECO:0000259" key="9">
    <source>
        <dbReference type="Pfam" id="PF01694"/>
    </source>
</evidence>
<dbReference type="VEuPathDB" id="FungiDB:I7I53_01927"/>
<dbReference type="PANTHER" id="PTHR43731:SF14">
    <property type="entry name" value="PRESENILIN-ASSOCIATED RHOMBOID-LIKE PROTEIN, MITOCHONDRIAL"/>
    <property type="match status" value="1"/>
</dbReference>
<evidence type="ECO:0000256" key="3">
    <source>
        <dbReference type="ARBA" id="ARBA00022692"/>
    </source>
</evidence>
<keyword evidence="4" id="KW-0378">Hydrolase</keyword>
<keyword evidence="3 8" id="KW-0812">Transmembrane</keyword>
<feature type="transmembrane region" description="Helical" evidence="8">
    <location>
        <begin position="545"/>
        <end position="564"/>
    </location>
</feature>
<evidence type="ECO:0000256" key="4">
    <source>
        <dbReference type="ARBA" id="ARBA00022801"/>
    </source>
</evidence>
<dbReference type="EMBL" id="DS990642">
    <property type="protein sequence ID" value="EGC48800.1"/>
    <property type="molecule type" value="Genomic_DNA"/>
</dbReference>
<comment type="subcellular location">
    <subcellularLocation>
        <location evidence="1">Membrane</location>
        <topology evidence="1">Multi-pass membrane protein</topology>
    </subcellularLocation>
</comment>
<proteinExistence type="inferred from homology"/>
<evidence type="ECO:0000256" key="1">
    <source>
        <dbReference type="ARBA" id="ARBA00004141"/>
    </source>
</evidence>
<evidence type="ECO:0000313" key="10">
    <source>
        <dbReference type="EMBL" id="EGC48800.1"/>
    </source>
</evidence>
<dbReference type="FunFam" id="1.20.1540.10:FF:000012">
    <property type="entry name" value="Rhomboid family protein"/>
    <property type="match status" value="1"/>
</dbReference>
<organism evidence="11">
    <name type="scientific">Ajellomyces capsulatus (strain H88)</name>
    <name type="common">Darling's disease fungus</name>
    <name type="synonym">Histoplasma capsulatum</name>
    <dbReference type="NCBI Taxonomy" id="544711"/>
    <lineage>
        <taxon>Eukaryota</taxon>
        <taxon>Fungi</taxon>
        <taxon>Dikarya</taxon>
        <taxon>Ascomycota</taxon>
        <taxon>Pezizomycotina</taxon>
        <taxon>Eurotiomycetes</taxon>
        <taxon>Eurotiomycetidae</taxon>
        <taxon>Onygenales</taxon>
        <taxon>Ajellomycetaceae</taxon>
        <taxon>Histoplasma</taxon>
    </lineage>
</organism>
<feature type="domain" description="Peptidase S54 rhomboid" evidence="9">
    <location>
        <begin position="481"/>
        <end position="632"/>
    </location>
</feature>
<feature type="compositionally biased region" description="Low complexity" evidence="7">
    <location>
        <begin position="153"/>
        <end position="174"/>
    </location>
</feature>
<evidence type="ECO:0000313" key="11">
    <source>
        <dbReference type="Proteomes" id="UP000008142"/>
    </source>
</evidence>
<reference evidence="11" key="1">
    <citation type="submission" date="2008-07" db="EMBL/GenBank/DDBJ databases">
        <title>Annotation of Ajellomyces capsulatus strain H88.</title>
        <authorList>
            <person name="Champion M."/>
            <person name="Cuomo C."/>
            <person name="Ma L.-J."/>
            <person name="Henn M.R."/>
            <person name="Sil A."/>
            <person name="Goldman B."/>
            <person name="Young S.K."/>
            <person name="Kodira C.D."/>
            <person name="Zeng Q."/>
            <person name="Koehrsen M."/>
            <person name="Alvarado L."/>
            <person name="Berlin A."/>
            <person name="Borenstein D."/>
            <person name="Chen Z."/>
            <person name="Engels R."/>
            <person name="Freedman E."/>
            <person name="Gellesch M."/>
            <person name="Goldberg J."/>
            <person name="Griggs A."/>
            <person name="Gujja S."/>
            <person name="Heiman D."/>
            <person name="Hepburn T."/>
            <person name="Howarth C."/>
            <person name="Jen D."/>
            <person name="Larson L."/>
            <person name="Lewis B."/>
            <person name="Mehta T."/>
            <person name="Park D."/>
            <person name="Pearson M."/>
            <person name="Roberts A."/>
            <person name="Saif S."/>
            <person name="Shea T."/>
            <person name="Shenoy N."/>
            <person name="Sisk P."/>
            <person name="Stolte C."/>
            <person name="Sykes S."/>
            <person name="Walk T."/>
            <person name="White J."/>
            <person name="Yandava C."/>
            <person name="Klein B."/>
            <person name="McEwen J.G."/>
            <person name="Puccia R."/>
            <person name="Goldman G.H."/>
            <person name="Felipe M.S."/>
            <person name="Nino-Vega G."/>
            <person name="San-Blas G."/>
            <person name="Taylor J."/>
            <person name="Mendoza L."/>
            <person name="Galagan J."/>
            <person name="Nusbaum C."/>
            <person name="Birren B."/>
        </authorList>
    </citation>
    <scope>NUCLEOTIDE SEQUENCE [LARGE SCALE GENOMIC DNA]</scope>
    <source>
        <strain evidence="11">H88</strain>
    </source>
</reference>
<sequence>MRKGCVKRDVTTTISSIDGPFQDPMGASCGCGISAGGTTDPRQISPVKNSPNDIQINVRYCRPYLQPYEITLGPWEMNNVFSVAWRIPCMGIRPSPSPHAPPLTLLQILYPLGHRYTIRPMSSLRNTAINHQDILNPVRFAGVLQSCLSRISSPSRTFSSSLPSSARAPRTSPRLNKREEGFRFRARDLSAHEISQIFGPELQISVPMGNRILRILQERRITGTIDVDLPADIRKVVAERTILTGLEWLRKRYPMDEDAAILKRIEREEIAEEQKLIKRGQELGFYKPQSGKFDKSIEKEGDVYGKSFLQEQREANERKNRLEDEKWRRDWMEGEAKDREKLRQSMQKNMELQKFEEAAVMEAKPRADPNIRPALAWVQQHHVRATANDWDTSKLSMARRILPSLCITLLTIGLCYVLAENYEPAPRHERLMPNTPPAAATVIGLIGTNVLIYAMWRTVPPAWRMLNRYFISVPLYPYSISIIGSIFSHQQIRHLGANMLILWFIGTRLHEELGRADFLSLYFSSGAIASLTSLAAHVLQNKLTVTSLGASGAIAGLVAAWCMIHANDKLTIALLPQSWQETFSANGSTFLAVIVLVEIASLVILPFRIRMPVMDHWSHMGGYAAGAVAGWLWKGRREERRKRRKEKEGDGLWGWFGGGR</sequence>
<dbReference type="InterPro" id="IPR035952">
    <property type="entry name" value="Rhomboid-like_sf"/>
</dbReference>
<dbReference type="Gene3D" id="1.20.1540.10">
    <property type="entry name" value="Rhomboid-like"/>
    <property type="match status" value="1"/>
</dbReference>
<dbReference type="GO" id="GO:0004252">
    <property type="term" value="F:serine-type endopeptidase activity"/>
    <property type="evidence" value="ECO:0007669"/>
    <property type="project" value="InterPro"/>
</dbReference>